<dbReference type="AlphaFoldDB" id="A0A2G8S728"/>
<sequence length="130" mass="15121">MKLFHRKVQPWEVVEQQSVDAVPMFTEEEQAALDIVNVYDATMSGVYVFELKKVTNLRGAVAFARKTLLQDAATKGYNIFLFEGWKVTRLRRGKQQRAEVRYWGRPAYANKPAPRRQMPPFLAMLDNRND</sequence>
<reference evidence="1 2" key="1">
    <citation type="journal article" date="2015" name="Sci. Rep.">
        <title>Chromosome-level genome map provides insights into diverse defense mechanisms in the medicinal fungus Ganoderma sinense.</title>
        <authorList>
            <person name="Zhu Y."/>
            <person name="Xu J."/>
            <person name="Sun C."/>
            <person name="Zhou S."/>
            <person name="Xu H."/>
            <person name="Nelson D.R."/>
            <person name="Qian J."/>
            <person name="Song J."/>
            <person name="Luo H."/>
            <person name="Xiang L."/>
            <person name="Li Y."/>
            <person name="Xu Z."/>
            <person name="Ji A."/>
            <person name="Wang L."/>
            <person name="Lu S."/>
            <person name="Hayward A."/>
            <person name="Sun W."/>
            <person name="Li X."/>
            <person name="Schwartz D.C."/>
            <person name="Wang Y."/>
            <person name="Chen S."/>
        </authorList>
    </citation>
    <scope>NUCLEOTIDE SEQUENCE [LARGE SCALE GENOMIC DNA]</scope>
    <source>
        <strain evidence="1 2">ZZ0214-1</strain>
    </source>
</reference>
<gene>
    <name evidence="1" type="ORF">GSI_08218</name>
</gene>
<accession>A0A2G8S728</accession>
<evidence type="ECO:0000313" key="2">
    <source>
        <dbReference type="Proteomes" id="UP000230002"/>
    </source>
</evidence>
<proteinExistence type="predicted"/>
<dbReference type="EMBL" id="AYKW01000020">
    <property type="protein sequence ID" value="PIL29582.1"/>
    <property type="molecule type" value="Genomic_DNA"/>
</dbReference>
<keyword evidence="2" id="KW-1185">Reference proteome</keyword>
<dbReference type="Proteomes" id="UP000230002">
    <property type="component" value="Unassembled WGS sequence"/>
</dbReference>
<organism evidence="1 2">
    <name type="scientific">Ganoderma sinense ZZ0214-1</name>
    <dbReference type="NCBI Taxonomy" id="1077348"/>
    <lineage>
        <taxon>Eukaryota</taxon>
        <taxon>Fungi</taxon>
        <taxon>Dikarya</taxon>
        <taxon>Basidiomycota</taxon>
        <taxon>Agaricomycotina</taxon>
        <taxon>Agaricomycetes</taxon>
        <taxon>Polyporales</taxon>
        <taxon>Polyporaceae</taxon>
        <taxon>Ganoderma</taxon>
    </lineage>
</organism>
<protein>
    <submittedName>
        <fullName evidence="1">Uncharacterized protein</fullName>
    </submittedName>
</protein>
<dbReference type="OrthoDB" id="3349961at2759"/>
<name>A0A2G8S728_9APHY</name>
<comment type="caution">
    <text evidence="1">The sequence shown here is derived from an EMBL/GenBank/DDBJ whole genome shotgun (WGS) entry which is preliminary data.</text>
</comment>
<evidence type="ECO:0000313" key="1">
    <source>
        <dbReference type="EMBL" id="PIL29582.1"/>
    </source>
</evidence>